<evidence type="ECO:0000259" key="5">
    <source>
        <dbReference type="PROSITE" id="PS51898"/>
    </source>
</evidence>
<dbReference type="EMBL" id="FMYO01000001">
    <property type="protein sequence ID" value="SDB83507.1"/>
    <property type="molecule type" value="Genomic_DNA"/>
</dbReference>
<evidence type="ECO:0000256" key="3">
    <source>
        <dbReference type="ARBA" id="ARBA00023125"/>
    </source>
</evidence>
<evidence type="ECO:0000313" key="6">
    <source>
        <dbReference type="EMBL" id="SDB83507.1"/>
    </source>
</evidence>
<dbReference type="PANTHER" id="PTHR30629">
    <property type="entry name" value="PROPHAGE INTEGRASE"/>
    <property type="match status" value="1"/>
</dbReference>
<dbReference type="InterPro" id="IPR002104">
    <property type="entry name" value="Integrase_catalytic"/>
</dbReference>
<dbReference type="GO" id="GO:0003677">
    <property type="term" value="F:DNA binding"/>
    <property type="evidence" value="ECO:0007669"/>
    <property type="project" value="UniProtKB-KW"/>
</dbReference>
<reference evidence="7" key="1">
    <citation type="submission" date="2016-09" db="EMBL/GenBank/DDBJ databases">
        <authorList>
            <person name="Varghese N."/>
            <person name="Submissions S."/>
        </authorList>
    </citation>
    <scope>NUCLEOTIDE SEQUENCE [LARGE SCALE GENOMIC DNA]</scope>
    <source>
        <strain evidence="7">ANC 4667</strain>
    </source>
</reference>
<organism evidence="6 7">
    <name type="scientific">Acinetobacter kookii</name>
    <dbReference type="NCBI Taxonomy" id="1226327"/>
    <lineage>
        <taxon>Bacteria</taxon>
        <taxon>Pseudomonadati</taxon>
        <taxon>Pseudomonadota</taxon>
        <taxon>Gammaproteobacteria</taxon>
        <taxon>Moraxellales</taxon>
        <taxon>Moraxellaceae</taxon>
        <taxon>Acinetobacter</taxon>
    </lineage>
</organism>
<proteinExistence type="inferred from homology"/>
<dbReference type="GO" id="GO:0006310">
    <property type="term" value="P:DNA recombination"/>
    <property type="evidence" value="ECO:0007669"/>
    <property type="project" value="UniProtKB-KW"/>
</dbReference>
<evidence type="ECO:0000313" key="7">
    <source>
        <dbReference type="Proteomes" id="UP000243468"/>
    </source>
</evidence>
<sequence>MKLPKARKRGESYRIELMFNGKRISATRDTEKECEQWAMLKLLELKTEQNKNQSEVKQHYPFSALLHKYYEEIGRHKKSSRTIRISIKQFIDSYPVISQMSVHDITPQILTDWRNSRLKSVSIGTVLRDISLFSAIFTYAQKELFLIESNPFSMVSKPSQPKSRNRRISDAEIDLVLKAHNYERGQVPTEIQHFIAWAFLFAIETTMRQGEILSIKRSNIHKDYIHLPDTKNGHSRDVPLMDSAKELLKLIPDNGSDNLLEISSSTFQNTFSKRVKKANIKELHFHDTRHEGITRLVKLRKVPIEILMKITGHKTAGILINTYYNPTASEISEMLNGSN</sequence>
<dbReference type="InterPro" id="IPR010998">
    <property type="entry name" value="Integrase_recombinase_N"/>
</dbReference>
<keyword evidence="3" id="KW-0238">DNA-binding</keyword>
<evidence type="ECO:0000256" key="1">
    <source>
        <dbReference type="ARBA" id="ARBA00008857"/>
    </source>
</evidence>
<keyword evidence="2" id="KW-0229">DNA integration</keyword>
<dbReference type="SUPFAM" id="SSF56349">
    <property type="entry name" value="DNA breaking-rejoining enzymes"/>
    <property type="match status" value="1"/>
</dbReference>
<dbReference type="Gene3D" id="1.10.443.10">
    <property type="entry name" value="Intergrase catalytic core"/>
    <property type="match status" value="1"/>
</dbReference>
<dbReference type="InterPro" id="IPR050808">
    <property type="entry name" value="Phage_Integrase"/>
</dbReference>
<dbReference type="OrthoDB" id="9057547at2"/>
<dbReference type="Gene3D" id="1.10.150.130">
    <property type="match status" value="1"/>
</dbReference>
<dbReference type="STRING" id="1226327.SAMN05421732_101145"/>
<dbReference type="InterPro" id="IPR011010">
    <property type="entry name" value="DNA_brk_join_enz"/>
</dbReference>
<dbReference type="Proteomes" id="UP000243468">
    <property type="component" value="Unassembled WGS sequence"/>
</dbReference>
<evidence type="ECO:0000256" key="4">
    <source>
        <dbReference type="ARBA" id="ARBA00023172"/>
    </source>
</evidence>
<dbReference type="CDD" id="cd00796">
    <property type="entry name" value="INT_Rci_Hp1_C"/>
    <property type="match status" value="1"/>
</dbReference>
<dbReference type="RefSeq" id="WP_092818236.1">
    <property type="nucleotide sequence ID" value="NZ_BAABKJ010000007.1"/>
</dbReference>
<keyword evidence="4" id="KW-0233">DNA recombination</keyword>
<comment type="similarity">
    <text evidence="1">Belongs to the 'phage' integrase family.</text>
</comment>
<evidence type="ECO:0000256" key="2">
    <source>
        <dbReference type="ARBA" id="ARBA00022908"/>
    </source>
</evidence>
<dbReference type="Pfam" id="PF00589">
    <property type="entry name" value="Phage_integrase"/>
    <property type="match status" value="1"/>
</dbReference>
<gene>
    <name evidence="6" type="ORF">SAMN05421732_101145</name>
</gene>
<protein>
    <submittedName>
        <fullName evidence="6">Site-specific recombinase XerD</fullName>
    </submittedName>
</protein>
<dbReference type="PROSITE" id="PS51898">
    <property type="entry name" value="TYR_RECOMBINASE"/>
    <property type="match status" value="1"/>
</dbReference>
<feature type="domain" description="Tyr recombinase" evidence="5">
    <location>
        <begin position="163"/>
        <end position="336"/>
    </location>
</feature>
<dbReference type="PANTHER" id="PTHR30629:SF2">
    <property type="entry name" value="PROPHAGE INTEGRASE INTS-RELATED"/>
    <property type="match status" value="1"/>
</dbReference>
<accession>A0A1G6GNF0</accession>
<dbReference type="GO" id="GO:0015074">
    <property type="term" value="P:DNA integration"/>
    <property type="evidence" value="ECO:0007669"/>
    <property type="project" value="UniProtKB-KW"/>
</dbReference>
<dbReference type="AlphaFoldDB" id="A0A1G6GNF0"/>
<keyword evidence="7" id="KW-1185">Reference proteome</keyword>
<dbReference type="InterPro" id="IPR013762">
    <property type="entry name" value="Integrase-like_cat_sf"/>
</dbReference>
<name>A0A1G6GNF0_9GAMM</name>